<name>A0A127FDH9_STEDE</name>
<dbReference type="CDD" id="cd02064">
    <property type="entry name" value="FAD_synthetase_N"/>
    <property type="match status" value="1"/>
</dbReference>
<dbReference type="InterPro" id="IPR015864">
    <property type="entry name" value="FAD_synthase"/>
</dbReference>
<dbReference type="Proteomes" id="UP000070250">
    <property type="component" value="Chromosome"/>
</dbReference>
<feature type="domain" description="Riboflavin kinase" evidence="16">
    <location>
        <begin position="182"/>
        <end position="306"/>
    </location>
</feature>
<dbReference type="PANTHER" id="PTHR22749">
    <property type="entry name" value="RIBOFLAVIN KINASE/FMN ADENYLYLTRANSFERASE"/>
    <property type="match status" value="1"/>
</dbReference>
<keyword evidence="6 15" id="KW-0808">Transferase</keyword>
<dbReference type="Pfam" id="PF01687">
    <property type="entry name" value="Flavokinase"/>
    <property type="match status" value="1"/>
</dbReference>
<dbReference type="Gene3D" id="2.40.30.30">
    <property type="entry name" value="Riboflavin kinase-like"/>
    <property type="match status" value="1"/>
</dbReference>
<dbReference type="GO" id="GO:0008531">
    <property type="term" value="F:riboflavin kinase activity"/>
    <property type="evidence" value="ECO:0007669"/>
    <property type="project" value="UniProtKB-UniRule"/>
</dbReference>
<evidence type="ECO:0000256" key="3">
    <source>
        <dbReference type="ARBA" id="ARBA00005201"/>
    </source>
</evidence>
<dbReference type="GO" id="GO:0006747">
    <property type="term" value="P:FAD biosynthetic process"/>
    <property type="evidence" value="ECO:0007669"/>
    <property type="project" value="UniProtKB-UniRule"/>
</dbReference>
<dbReference type="STRING" id="465721.ACG33_11270"/>
<reference evidence="17 18" key="1">
    <citation type="submission" date="2015-06" db="EMBL/GenBank/DDBJ databases">
        <title>A Comprehensive Approach to Explore the Metabolic and Phylogenetic Diversity of Bacterial Steroid Degradation in the Environment: Testosterone as an Example.</title>
        <authorList>
            <person name="Yang F.-C."/>
            <person name="Chen Y.-L."/>
            <person name="Yu C.-P."/>
            <person name="Tang S.-L."/>
            <person name="Wang P.-H."/>
            <person name="Ismail W."/>
            <person name="Wang C.-H."/>
            <person name="Yang C.-Y."/>
            <person name="Chiang Y.-R."/>
        </authorList>
    </citation>
    <scope>NUCLEOTIDE SEQUENCE [LARGE SCALE GENOMIC DNA]</scope>
    <source>
        <strain evidence="17 18">DSM 18526</strain>
    </source>
</reference>
<dbReference type="InterPro" id="IPR015865">
    <property type="entry name" value="Riboflavin_kinase_bac/euk"/>
</dbReference>
<dbReference type="EC" id="2.7.1.26" evidence="15"/>
<dbReference type="PIRSF" id="PIRSF004491">
    <property type="entry name" value="FAD_Synth"/>
    <property type="match status" value="1"/>
</dbReference>
<keyword evidence="12" id="KW-0511">Multifunctional enzyme</keyword>
<proteinExistence type="inferred from homology"/>
<evidence type="ECO:0000256" key="2">
    <source>
        <dbReference type="ARBA" id="ARBA00004726"/>
    </source>
</evidence>
<gene>
    <name evidence="17" type="ORF">ACG33_11270</name>
</gene>
<dbReference type="EMBL" id="CP011971">
    <property type="protein sequence ID" value="AMN47669.1"/>
    <property type="molecule type" value="Genomic_DNA"/>
</dbReference>
<dbReference type="InterPro" id="IPR023465">
    <property type="entry name" value="Riboflavin_kinase_dom_sf"/>
</dbReference>
<dbReference type="InterPro" id="IPR023468">
    <property type="entry name" value="Riboflavin_kinase"/>
</dbReference>
<dbReference type="UniPathway" id="UPA00276">
    <property type="reaction ID" value="UER00406"/>
</dbReference>
<dbReference type="NCBIfam" id="NF004163">
    <property type="entry name" value="PRK05627.1-6"/>
    <property type="match status" value="1"/>
</dbReference>
<dbReference type="OrthoDB" id="9803667at2"/>
<keyword evidence="11 15" id="KW-0067">ATP-binding</keyword>
<keyword evidence="8 15" id="KW-0547">Nucleotide-binding</keyword>
<dbReference type="GO" id="GO:0009398">
    <property type="term" value="P:FMN biosynthetic process"/>
    <property type="evidence" value="ECO:0007669"/>
    <property type="project" value="UniProtKB-UniRule"/>
</dbReference>
<dbReference type="FunFam" id="3.40.50.620:FF:000021">
    <property type="entry name" value="Riboflavin biosynthesis protein"/>
    <property type="match status" value="1"/>
</dbReference>
<dbReference type="SMART" id="SM00904">
    <property type="entry name" value="Flavokinase"/>
    <property type="match status" value="1"/>
</dbReference>
<comment type="catalytic activity">
    <reaction evidence="14 15">
        <text>FMN + ATP + H(+) = FAD + diphosphate</text>
        <dbReference type="Rhea" id="RHEA:17237"/>
        <dbReference type="ChEBI" id="CHEBI:15378"/>
        <dbReference type="ChEBI" id="CHEBI:30616"/>
        <dbReference type="ChEBI" id="CHEBI:33019"/>
        <dbReference type="ChEBI" id="CHEBI:57692"/>
        <dbReference type="ChEBI" id="CHEBI:58210"/>
        <dbReference type="EC" id="2.7.7.2"/>
    </reaction>
</comment>
<comment type="similarity">
    <text evidence="15">Belongs to the ribF family.</text>
</comment>
<comment type="function">
    <text evidence="1">Catalyzes the phosphorylation of riboflavin to FMN followed by the adenylation of FMN to FAD.</text>
</comment>
<dbReference type="SUPFAM" id="SSF52374">
    <property type="entry name" value="Nucleotidylyl transferase"/>
    <property type="match status" value="1"/>
</dbReference>
<evidence type="ECO:0000256" key="9">
    <source>
        <dbReference type="ARBA" id="ARBA00022777"/>
    </source>
</evidence>
<evidence type="ECO:0000259" key="16">
    <source>
        <dbReference type="SMART" id="SM00904"/>
    </source>
</evidence>
<evidence type="ECO:0000256" key="1">
    <source>
        <dbReference type="ARBA" id="ARBA00002121"/>
    </source>
</evidence>
<dbReference type="UniPathway" id="UPA00277">
    <property type="reaction ID" value="UER00407"/>
</dbReference>
<evidence type="ECO:0000256" key="6">
    <source>
        <dbReference type="ARBA" id="ARBA00022679"/>
    </source>
</evidence>
<evidence type="ECO:0000256" key="10">
    <source>
        <dbReference type="ARBA" id="ARBA00022827"/>
    </source>
</evidence>
<evidence type="ECO:0000256" key="4">
    <source>
        <dbReference type="ARBA" id="ARBA00022630"/>
    </source>
</evidence>
<accession>A0A127FDH9</accession>
<keyword evidence="4 15" id="KW-0285">Flavoprotein</keyword>
<evidence type="ECO:0000256" key="7">
    <source>
        <dbReference type="ARBA" id="ARBA00022695"/>
    </source>
</evidence>
<evidence type="ECO:0000256" key="8">
    <source>
        <dbReference type="ARBA" id="ARBA00022741"/>
    </source>
</evidence>
<comment type="catalytic activity">
    <reaction evidence="13 15">
        <text>riboflavin + ATP = FMN + ADP + H(+)</text>
        <dbReference type="Rhea" id="RHEA:14357"/>
        <dbReference type="ChEBI" id="CHEBI:15378"/>
        <dbReference type="ChEBI" id="CHEBI:30616"/>
        <dbReference type="ChEBI" id="CHEBI:57986"/>
        <dbReference type="ChEBI" id="CHEBI:58210"/>
        <dbReference type="ChEBI" id="CHEBI:456216"/>
        <dbReference type="EC" id="2.7.1.26"/>
    </reaction>
</comment>
<dbReference type="NCBIfam" id="NF004159">
    <property type="entry name" value="PRK05627.1-2"/>
    <property type="match status" value="1"/>
</dbReference>
<keyword evidence="18" id="KW-1185">Reference proteome</keyword>
<dbReference type="GO" id="GO:0005524">
    <property type="term" value="F:ATP binding"/>
    <property type="evidence" value="ECO:0007669"/>
    <property type="project" value="UniProtKB-UniRule"/>
</dbReference>
<dbReference type="EC" id="2.7.7.2" evidence="15"/>
<organism evidence="17 18">
    <name type="scientific">Steroidobacter denitrificans</name>
    <dbReference type="NCBI Taxonomy" id="465721"/>
    <lineage>
        <taxon>Bacteria</taxon>
        <taxon>Pseudomonadati</taxon>
        <taxon>Pseudomonadota</taxon>
        <taxon>Gammaproteobacteria</taxon>
        <taxon>Steroidobacterales</taxon>
        <taxon>Steroidobacteraceae</taxon>
        <taxon>Steroidobacter</taxon>
    </lineage>
</organism>
<comment type="pathway">
    <text evidence="2 15">Cofactor biosynthesis; FAD biosynthesis; FAD from FMN: step 1/1.</text>
</comment>
<keyword evidence="7 15" id="KW-0548">Nucleotidyltransferase</keyword>
<protein>
    <recommendedName>
        <fullName evidence="15">Riboflavin biosynthesis protein</fullName>
    </recommendedName>
    <domain>
        <recommendedName>
            <fullName evidence="15">Riboflavin kinase</fullName>
            <ecNumber evidence="15">2.7.1.26</ecNumber>
        </recommendedName>
        <alternativeName>
            <fullName evidence="15">Flavokinase</fullName>
        </alternativeName>
    </domain>
    <domain>
        <recommendedName>
            <fullName evidence="15">FMN adenylyltransferase</fullName>
            <ecNumber evidence="15">2.7.7.2</ecNumber>
        </recommendedName>
        <alternativeName>
            <fullName evidence="15">FAD pyrophosphorylase</fullName>
        </alternativeName>
        <alternativeName>
            <fullName evidence="15">FAD synthase</fullName>
        </alternativeName>
    </domain>
</protein>
<dbReference type="Gene3D" id="3.40.50.620">
    <property type="entry name" value="HUPs"/>
    <property type="match status" value="1"/>
</dbReference>
<dbReference type="KEGG" id="sdf:ACG33_11270"/>
<dbReference type="GO" id="GO:0003919">
    <property type="term" value="F:FMN adenylyltransferase activity"/>
    <property type="evidence" value="ECO:0007669"/>
    <property type="project" value="UniProtKB-UniRule"/>
</dbReference>
<keyword evidence="10 15" id="KW-0274">FAD</keyword>
<evidence type="ECO:0000256" key="5">
    <source>
        <dbReference type="ARBA" id="ARBA00022643"/>
    </source>
</evidence>
<dbReference type="PATRIC" id="fig|465721.4.peg.2404"/>
<evidence type="ECO:0000256" key="15">
    <source>
        <dbReference type="PIRNR" id="PIRNR004491"/>
    </source>
</evidence>
<dbReference type="RefSeq" id="WP_066921253.1">
    <property type="nucleotide sequence ID" value="NZ_CP011971.1"/>
</dbReference>
<dbReference type="InterPro" id="IPR014729">
    <property type="entry name" value="Rossmann-like_a/b/a_fold"/>
</dbReference>
<comment type="pathway">
    <text evidence="3 15">Cofactor biosynthesis; FMN biosynthesis; FMN from riboflavin (ATP route): step 1/1.</text>
</comment>
<evidence type="ECO:0000256" key="12">
    <source>
        <dbReference type="ARBA" id="ARBA00023268"/>
    </source>
</evidence>
<dbReference type="NCBIfam" id="NF004160">
    <property type="entry name" value="PRK05627.1-3"/>
    <property type="match status" value="1"/>
</dbReference>
<evidence type="ECO:0000256" key="13">
    <source>
        <dbReference type="ARBA" id="ARBA00047880"/>
    </source>
</evidence>
<sequence>MELIRGLYSLHDRHRGCVLTIGAFDGIHLGHQEMIRVLRERAAAHRLPAVVLSFEPLPREFFARDAPPARLTRFREKVDALCHYGVERFVCLRFKQIRNLPAEVFVEEVLVRALGARELVVGHDFSFGRALTGNIGTLLALGPTAGFEVTQVPPFEIGGERVSSTRIRLALEAGDMASATRLLGRPYRMTGKVVQGAKLGRRLGFPTANLLPLRRATPLAGVFAIRVSGAGLHDAPGVASLGTRPVVNGKELLLEAHIFDFDGDLYRRTLHVDFIARLRDEKWFPDIGALVEQMHRDAAQAREILARETMT</sequence>
<dbReference type="SUPFAM" id="SSF82114">
    <property type="entry name" value="Riboflavin kinase-like"/>
    <property type="match status" value="1"/>
</dbReference>
<dbReference type="Pfam" id="PF06574">
    <property type="entry name" value="FAD_syn"/>
    <property type="match status" value="1"/>
</dbReference>
<dbReference type="InterPro" id="IPR002606">
    <property type="entry name" value="Riboflavin_kinase_bac"/>
</dbReference>
<evidence type="ECO:0000256" key="11">
    <source>
        <dbReference type="ARBA" id="ARBA00022840"/>
    </source>
</evidence>
<evidence type="ECO:0000313" key="17">
    <source>
        <dbReference type="EMBL" id="AMN47669.1"/>
    </source>
</evidence>
<evidence type="ECO:0000256" key="14">
    <source>
        <dbReference type="ARBA" id="ARBA00049494"/>
    </source>
</evidence>
<dbReference type="GO" id="GO:0009231">
    <property type="term" value="P:riboflavin biosynthetic process"/>
    <property type="evidence" value="ECO:0007669"/>
    <property type="project" value="InterPro"/>
</dbReference>
<keyword evidence="5 15" id="KW-0288">FMN</keyword>
<dbReference type="AlphaFoldDB" id="A0A127FDH9"/>
<dbReference type="NCBIfam" id="TIGR00083">
    <property type="entry name" value="ribF"/>
    <property type="match status" value="1"/>
</dbReference>
<dbReference type="PANTHER" id="PTHR22749:SF6">
    <property type="entry name" value="RIBOFLAVIN KINASE"/>
    <property type="match status" value="1"/>
</dbReference>
<evidence type="ECO:0000313" key="18">
    <source>
        <dbReference type="Proteomes" id="UP000070250"/>
    </source>
</evidence>
<keyword evidence="9 15" id="KW-0418">Kinase</keyword>